<dbReference type="SMART" id="SM00886">
    <property type="entry name" value="Dabb"/>
    <property type="match status" value="1"/>
</dbReference>
<name>A0A5R9G7D8_9BACL</name>
<organism evidence="3 4">
    <name type="scientific">Paenibacillus antri</name>
    <dbReference type="NCBI Taxonomy" id="2582848"/>
    <lineage>
        <taxon>Bacteria</taxon>
        <taxon>Bacillati</taxon>
        <taxon>Bacillota</taxon>
        <taxon>Bacilli</taxon>
        <taxon>Bacillales</taxon>
        <taxon>Paenibacillaceae</taxon>
        <taxon>Paenibacillus</taxon>
    </lineage>
</organism>
<protein>
    <submittedName>
        <fullName evidence="3">Dabb family protein</fullName>
    </submittedName>
</protein>
<reference evidence="3 4" key="1">
    <citation type="submission" date="2019-05" db="EMBL/GenBank/DDBJ databases">
        <authorList>
            <person name="Narsing Rao M.P."/>
            <person name="Li W.J."/>
        </authorList>
    </citation>
    <scope>NUCLEOTIDE SEQUENCE [LARGE SCALE GENOMIC DNA]</scope>
    <source>
        <strain evidence="3 4">SYSU_K30003</strain>
    </source>
</reference>
<dbReference type="PROSITE" id="PS51502">
    <property type="entry name" value="S_R_A_B_BARREL"/>
    <property type="match status" value="1"/>
</dbReference>
<dbReference type="InterPro" id="IPR011008">
    <property type="entry name" value="Dimeric_a/b-barrel"/>
</dbReference>
<dbReference type="Proteomes" id="UP000309676">
    <property type="component" value="Unassembled WGS sequence"/>
</dbReference>
<dbReference type="AlphaFoldDB" id="A0A5R9G7D8"/>
<dbReference type="PANTHER" id="PTHR33178">
    <property type="match status" value="1"/>
</dbReference>
<gene>
    <name evidence="3" type="ORF">FE782_10150</name>
</gene>
<dbReference type="EMBL" id="VCIW01000005">
    <property type="protein sequence ID" value="TLS52327.1"/>
    <property type="molecule type" value="Genomic_DNA"/>
</dbReference>
<dbReference type="RefSeq" id="WP_138193983.1">
    <property type="nucleotide sequence ID" value="NZ_VCIW01000005.1"/>
</dbReference>
<sequence length="106" mass="11766">MYEHIVVFKFRTELPAAQEESLLTQLRSFQGRIPGIVSMSAGRNVTHETENIHGFTIGLRITFEDHAALMAYGPHPAHQAFVASLDGLVDQVVVVDYEIGKETSRA</sequence>
<feature type="domain" description="Stress-response A/B barrel" evidence="2">
    <location>
        <begin position="2"/>
        <end position="97"/>
    </location>
</feature>
<dbReference type="Gene3D" id="3.30.70.100">
    <property type="match status" value="1"/>
</dbReference>
<evidence type="ECO:0000259" key="2">
    <source>
        <dbReference type="PROSITE" id="PS51502"/>
    </source>
</evidence>
<dbReference type="PANTHER" id="PTHR33178:SF10">
    <property type="entry name" value="STRESS-RESPONSE A_B BARREL DOMAIN-CONTAINING PROTEIN"/>
    <property type="match status" value="1"/>
</dbReference>
<dbReference type="InterPro" id="IPR044662">
    <property type="entry name" value="HS1/DABB1-like"/>
</dbReference>
<evidence type="ECO:0000313" key="3">
    <source>
        <dbReference type="EMBL" id="TLS52327.1"/>
    </source>
</evidence>
<dbReference type="Pfam" id="PF07876">
    <property type="entry name" value="Dabb"/>
    <property type="match status" value="1"/>
</dbReference>
<accession>A0A5R9G7D8</accession>
<evidence type="ECO:0000313" key="4">
    <source>
        <dbReference type="Proteomes" id="UP000309676"/>
    </source>
</evidence>
<keyword evidence="4" id="KW-1185">Reference proteome</keyword>
<proteinExistence type="predicted"/>
<dbReference type="InterPro" id="IPR013097">
    <property type="entry name" value="Dabb"/>
</dbReference>
<evidence type="ECO:0000256" key="1">
    <source>
        <dbReference type="ARBA" id="ARBA00011738"/>
    </source>
</evidence>
<dbReference type="OrthoDB" id="9808130at2"/>
<dbReference type="SUPFAM" id="SSF54909">
    <property type="entry name" value="Dimeric alpha+beta barrel"/>
    <property type="match status" value="1"/>
</dbReference>
<comment type="caution">
    <text evidence="3">The sequence shown here is derived from an EMBL/GenBank/DDBJ whole genome shotgun (WGS) entry which is preliminary data.</text>
</comment>
<comment type="subunit">
    <text evidence="1">Homodimer.</text>
</comment>